<evidence type="ECO:0000313" key="5">
    <source>
        <dbReference type="EMBL" id="UYP46927.1"/>
    </source>
</evidence>
<evidence type="ECO:0000259" key="4">
    <source>
        <dbReference type="Pfam" id="PF03358"/>
    </source>
</evidence>
<dbReference type="EMBL" id="CP104013">
    <property type="protein sequence ID" value="UYP46927.1"/>
    <property type="molecule type" value="Genomic_DNA"/>
</dbReference>
<proteinExistence type="inferred from homology"/>
<sequence length="472" mass="54967">MKIAIINGSPKHDKISSTMAFIRYIERMYPMHTFEILNVGMKLVRMKIADKSFMDILNIIKNADGVLWTFPVYTMLIPAQLKRFIELITEKGVDDFFTNKYAAVLSTSLNFYDHTAHNYMQAICDDLNMKYVGFYSAKIDFLMDIKKRKNWYKFMANFLFHIENKLPVSKRYPPLIYSNFEYQPTAVNPTVDNSKTKVTILTDVRDSSSNLAKMISQLKNAFLDQSNVEIINLYDINIKGGCLGCIKCGFDNKCVYRDEYVTFFKEKIMNQPIMIYAAETTDRFYSHRWKLYFDRIFHNGHTPSLRGTQMGYLISGPLTQIPNLRQLISAQTECGQANLVDVITDENENSELIDISIQTMASNLIRLSQLEYVTPPTFLEVGGFKVFRDLIYGIGRIPFPSDYKFFKDNDMFDFPSKEHTLIAIGRLSSILFKFKKIREKFRTKIGKVMIYQPERMLKKLDVEKEKKFMIKA</sequence>
<dbReference type="Pfam" id="PF03358">
    <property type="entry name" value="FMN_red"/>
    <property type="match status" value="1"/>
</dbReference>
<dbReference type="InterPro" id="IPR005025">
    <property type="entry name" value="FMN_Rdtase-like_dom"/>
</dbReference>
<name>A0ABY6HX54_9ARCH</name>
<gene>
    <name evidence="5" type="ORF">NEF87_003212</name>
</gene>
<organism evidence="5 6">
    <name type="scientific">Candidatus Lokiarchaeum ossiferum</name>
    <dbReference type="NCBI Taxonomy" id="2951803"/>
    <lineage>
        <taxon>Archaea</taxon>
        <taxon>Promethearchaeati</taxon>
        <taxon>Promethearchaeota</taxon>
        <taxon>Promethearchaeia</taxon>
        <taxon>Promethearchaeales</taxon>
        <taxon>Promethearchaeaceae</taxon>
        <taxon>Candidatus Lokiarchaeum</taxon>
    </lineage>
</organism>
<dbReference type="InterPro" id="IPR029039">
    <property type="entry name" value="Flavoprotein-like_sf"/>
</dbReference>
<dbReference type="Gene3D" id="3.40.50.360">
    <property type="match status" value="2"/>
</dbReference>
<accession>A0ABY6HX54</accession>
<dbReference type="SUPFAM" id="SSF52218">
    <property type="entry name" value="Flavoproteins"/>
    <property type="match status" value="2"/>
</dbReference>
<evidence type="ECO:0000256" key="3">
    <source>
        <dbReference type="ARBA" id="ARBA00038292"/>
    </source>
</evidence>
<keyword evidence="6" id="KW-1185">Reference proteome</keyword>
<dbReference type="Proteomes" id="UP001208689">
    <property type="component" value="Chromosome"/>
</dbReference>
<evidence type="ECO:0000256" key="2">
    <source>
        <dbReference type="ARBA" id="ARBA00022643"/>
    </source>
</evidence>
<evidence type="ECO:0000313" key="6">
    <source>
        <dbReference type="Proteomes" id="UP001208689"/>
    </source>
</evidence>
<feature type="domain" description="NADPH-dependent FMN reductase-like" evidence="4">
    <location>
        <begin position="1"/>
        <end position="133"/>
    </location>
</feature>
<keyword evidence="1" id="KW-0285">Flavoprotein</keyword>
<comment type="similarity">
    <text evidence="3">Belongs to the SsuE family. Isf subfamily.</text>
</comment>
<keyword evidence="2" id="KW-0288">FMN</keyword>
<protein>
    <recommendedName>
        <fullName evidence="4">NADPH-dependent FMN reductase-like domain-containing protein</fullName>
    </recommendedName>
</protein>
<reference evidence="5" key="1">
    <citation type="submission" date="2022-09" db="EMBL/GenBank/DDBJ databases">
        <title>Actin cytoskeleton and complex cell architecture in an #Asgard archaeon.</title>
        <authorList>
            <person name="Ponce Toledo R.I."/>
            <person name="Schleper C."/>
            <person name="Rodrigues Oliveira T."/>
            <person name="Wollweber F."/>
            <person name="Xu J."/>
            <person name="Rittmann S."/>
            <person name="Klingl A."/>
            <person name="Pilhofer M."/>
        </authorList>
    </citation>
    <scope>NUCLEOTIDE SEQUENCE</scope>
    <source>
        <strain evidence="5">B-35</strain>
    </source>
</reference>
<dbReference type="PANTHER" id="PTHR43278:SF4">
    <property type="entry name" value="NAD(P)H-DEPENDENT FMN-CONTAINING OXIDOREDUCTASE YWQN-RELATED"/>
    <property type="match status" value="1"/>
</dbReference>
<dbReference type="PANTHER" id="PTHR43278">
    <property type="entry name" value="NAD(P)H-DEPENDENT FMN-CONTAINING OXIDOREDUCTASE YWQN-RELATED"/>
    <property type="match status" value="1"/>
</dbReference>
<evidence type="ECO:0000256" key="1">
    <source>
        <dbReference type="ARBA" id="ARBA00022630"/>
    </source>
</evidence>
<dbReference type="InterPro" id="IPR051796">
    <property type="entry name" value="ISF_SsuE-like"/>
</dbReference>